<sequence length="92" mass="10252">MTRDSSRGGGSNRLAKIDNVRSKDKSQLGIKDETRGTWAKIIGQLSRPLAKPLGKQEIENSWRVRLWTALSVCSPAKFHSSFIRDDPIGSEL</sequence>
<accession>A0AA40FRB5</accession>
<proteinExistence type="predicted"/>
<name>A0AA40FRB5_9HYME</name>
<evidence type="ECO:0000313" key="2">
    <source>
        <dbReference type="Proteomes" id="UP001177670"/>
    </source>
</evidence>
<dbReference type="EMBL" id="JAHYIQ010000020">
    <property type="protein sequence ID" value="KAK1123574.1"/>
    <property type="molecule type" value="Genomic_DNA"/>
</dbReference>
<keyword evidence="2" id="KW-1185">Reference proteome</keyword>
<organism evidence="1 2">
    <name type="scientific">Melipona bicolor</name>
    <dbReference type="NCBI Taxonomy" id="60889"/>
    <lineage>
        <taxon>Eukaryota</taxon>
        <taxon>Metazoa</taxon>
        <taxon>Ecdysozoa</taxon>
        <taxon>Arthropoda</taxon>
        <taxon>Hexapoda</taxon>
        <taxon>Insecta</taxon>
        <taxon>Pterygota</taxon>
        <taxon>Neoptera</taxon>
        <taxon>Endopterygota</taxon>
        <taxon>Hymenoptera</taxon>
        <taxon>Apocrita</taxon>
        <taxon>Aculeata</taxon>
        <taxon>Apoidea</taxon>
        <taxon>Anthophila</taxon>
        <taxon>Apidae</taxon>
        <taxon>Melipona</taxon>
    </lineage>
</organism>
<reference evidence="1" key="1">
    <citation type="submission" date="2021-10" db="EMBL/GenBank/DDBJ databases">
        <title>Melipona bicolor Genome sequencing and assembly.</title>
        <authorList>
            <person name="Araujo N.S."/>
            <person name="Arias M.C."/>
        </authorList>
    </citation>
    <scope>NUCLEOTIDE SEQUENCE</scope>
    <source>
        <strain evidence="1">USP_2M_L1-L4_2017</strain>
        <tissue evidence="1">Whole body</tissue>
    </source>
</reference>
<evidence type="ECO:0000313" key="1">
    <source>
        <dbReference type="EMBL" id="KAK1123574.1"/>
    </source>
</evidence>
<dbReference type="Proteomes" id="UP001177670">
    <property type="component" value="Unassembled WGS sequence"/>
</dbReference>
<comment type="caution">
    <text evidence="1">The sequence shown here is derived from an EMBL/GenBank/DDBJ whole genome shotgun (WGS) entry which is preliminary data.</text>
</comment>
<dbReference type="AlphaFoldDB" id="A0AA40FRB5"/>
<protein>
    <submittedName>
        <fullName evidence="1">Uncharacterized protein</fullName>
    </submittedName>
</protein>
<gene>
    <name evidence="1" type="ORF">K0M31_008276</name>
</gene>